<feature type="domain" description="DUF6602" evidence="2">
    <location>
        <begin position="37"/>
        <end position="125"/>
    </location>
</feature>
<dbReference type="InterPro" id="IPR046537">
    <property type="entry name" value="DUF6602"/>
</dbReference>
<dbReference type="AlphaFoldDB" id="A0A5E4Z4K2"/>
<organism evidence="3 4">
    <name type="scientific">Pandoraea anhela</name>
    <dbReference type="NCBI Taxonomy" id="2508295"/>
    <lineage>
        <taxon>Bacteria</taxon>
        <taxon>Pseudomonadati</taxon>
        <taxon>Pseudomonadota</taxon>
        <taxon>Betaproteobacteria</taxon>
        <taxon>Burkholderiales</taxon>
        <taxon>Burkholderiaceae</taxon>
        <taxon>Pandoraea</taxon>
    </lineage>
</organism>
<dbReference type="OrthoDB" id="9110804at2"/>
<dbReference type="CDD" id="cd21173">
    <property type="entry name" value="NucC-like"/>
    <property type="match status" value="1"/>
</dbReference>
<keyword evidence="4" id="KW-1185">Reference proteome</keyword>
<accession>A0A5E4Z4K2</accession>
<evidence type="ECO:0000313" key="4">
    <source>
        <dbReference type="Proteomes" id="UP000406256"/>
    </source>
</evidence>
<feature type="region of interest" description="Disordered" evidence="1">
    <location>
        <begin position="305"/>
        <end position="339"/>
    </location>
</feature>
<reference evidence="3 4" key="1">
    <citation type="submission" date="2019-08" db="EMBL/GenBank/DDBJ databases">
        <authorList>
            <person name="Peeters C."/>
        </authorList>
    </citation>
    <scope>NUCLEOTIDE SEQUENCE [LARGE SCALE GENOMIC DNA]</scope>
    <source>
        <strain evidence="3 4">LMG 31108</strain>
    </source>
</reference>
<evidence type="ECO:0000313" key="3">
    <source>
        <dbReference type="EMBL" id="VVE56104.1"/>
    </source>
</evidence>
<protein>
    <recommendedName>
        <fullName evidence="2">DUF6602 domain-containing protein</fullName>
    </recommendedName>
</protein>
<dbReference type="Pfam" id="PF20247">
    <property type="entry name" value="DUF6602"/>
    <property type="match status" value="1"/>
</dbReference>
<dbReference type="EMBL" id="CABPSB010000033">
    <property type="protein sequence ID" value="VVE56104.1"/>
    <property type="molecule type" value="Genomic_DNA"/>
</dbReference>
<gene>
    <name evidence="3" type="ORF">PAN31108_05065</name>
</gene>
<name>A0A5E4Z4K2_9BURK</name>
<sequence>MDAKSLQNFLNGEHDMLTTAVDLFRDLVPAPDRDASVHSGEEGRFIEMVLAEYLREKLPAGIGIGGGFIVDAHGKWVSKQIDIILYDSVRFAPVLRYGDAVIVPLESVIGAISVKRKLYNSQLPGEFASLSEIGARASGVSFPKPVLALVAFECEKSDPKSAVEAAFAAIKTSFAAKTDRRGRTHLYSWNELIDHVIVFDKFILRTNGHSHREDLEVRKKPQAKTKQLQCSYVWAGNGTTTRNVYIQHLLSGIHRAWYDEDRGNRVTRDLLAFPQSGMKKIGAVDVCVYCRPYAWANFEPAVASKPTTAKLNKRRTKAPKTGSSGEPPRDAAITPKKST</sequence>
<evidence type="ECO:0000259" key="2">
    <source>
        <dbReference type="Pfam" id="PF20247"/>
    </source>
</evidence>
<proteinExistence type="predicted"/>
<dbReference type="RefSeq" id="WP_150671508.1">
    <property type="nucleotide sequence ID" value="NZ_CABPSB010000033.1"/>
</dbReference>
<evidence type="ECO:0000256" key="1">
    <source>
        <dbReference type="SAM" id="MobiDB-lite"/>
    </source>
</evidence>
<dbReference type="Proteomes" id="UP000406256">
    <property type="component" value="Unassembled WGS sequence"/>
</dbReference>